<evidence type="ECO:0000313" key="2">
    <source>
        <dbReference type="EMBL" id="SEQ70094.1"/>
    </source>
</evidence>
<evidence type="ECO:0000256" key="1">
    <source>
        <dbReference type="SAM" id="Phobius"/>
    </source>
</evidence>
<dbReference type="Pfam" id="PF20398">
    <property type="entry name" value="DUF6691"/>
    <property type="match status" value="1"/>
</dbReference>
<dbReference type="EMBL" id="FOFS01000009">
    <property type="protein sequence ID" value="SEQ70094.1"/>
    <property type="molecule type" value="Genomic_DNA"/>
</dbReference>
<name>A0A1H9I699_9GAMM</name>
<sequence>MKLKLFGALLSGLLFGAGLAMGGMTDPHKVLGFLDISGRWDPSLAFVMGCALLVTIPAFALARRRGAQPLGDERFHLPTQQRVDARLIIGSLLFGLGWGIAGLCPGPAIANLGAAPLAMLVFVSCMAAGMWLHDWLDALPSARGLHTRNHLS</sequence>
<dbReference type="STRING" id="489703.SAMN04488038_109198"/>
<feature type="transmembrane region" description="Helical" evidence="1">
    <location>
        <begin position="109"/>
        <end position="132"/>
    </location>
</feature>
<keyword evidence="1" id="KW-1133">Transmembrane helix</keyword>
<protein>
    <recommendedName>
        <fullName evidence="4">Sulphur transport domain-containing protein</fullName>
    </recommendedName>
</protein>
<dbReference type="AlphaFoldDB" id="A0A1H9I699"/>
<organism evidence="2 3">
    <name type="scientific">Solimonas aquatica</name>
    <dbReference type="NCBI Taxonomy" id="489703"/>
    <lineage>
        <taxon>Bacteria</taxon>
        <taxon>Pseudomonadati</taxon>
        <taxon>Pseudomonadota</taxon>
        <taxon>Gammaproteobacteria</taxon>
        <taxon>Nevskiales</taxon>
        <taxon>Nevskiaceae</taxon>
        <taxon>Solimonas</taxon>
    </lineage>
</organism>
<dbReference type="Proteomes" id="UP000199233">
    <property type="component" value="Unassembled WGS sequence"/>
</dbReference>
<dbReference type="RefSeq" id="WP_093286722.1">
    <property type="nucleotide sequence ID" value="NZ_FOFS01000009.1"/>
</dbReference>
<accession>A0A1H9I699</accession>
<evidence type="ECO:0008006" key="4">
    <source>
        <dbReference type="Google" id="ProtNLM"/>
    </source>
</evidence>
<keyword evidence="1" id="KW-0812">Transmembrane</keyword>
<dbReference type="OrthoDB" id="9790409at2"/>
<evidence type="ECO:0000313" key="3">
    <source>
        <dbReference type="Proteomes" id="UP000199233"/>
    </source>
</evidence>
<reference evidence="2 3" key="1">
    <citation type="submission" date="2016-10" db="EMBL/GenBank/DDBJ databases">
        <authorList>
            <person name="de Groot N.N."/>
        </authorList>
    </citation>
    <scope>NUCLEOTIDE SEQUENCE [LARGE SCALE GENOMIC DNA]</scope>
    <source>
        <strain evidence="2 3">DSM 25927</strain>
    </source>
</reference>
<proteinExistence type="predicted"/>
<keyword evidence="1" id="KW-0472">Membrane</keyword>
<dbReference type="InterPro" id="IPR046513">
    <property type="entry name" value="DUF6691"/>
</dbReference>
<feature type="transmembrane region" description="Helical" evidence="1">
    <location>
        <begin position="83"/>
        <end position="103"/>
    </location>
</feature>
<gene>
    <name evidence="2" type="ORF">SAMN04488038_109198</name>
</gene>
<keyword evidence="3" id="KW-1185">Reference proteome</keyword>
<feature type="transmembrane region" description="Helical" evidence="1">
    <location>
        <begin position="44"/>
        <end position="62"/>
    </location>
</feature>